<dbReference type="Gene3D" id="1.10.3210.10">
    <property type="entry name" value="Hypothetical protein af1432"/>
    <property type="match status" value="1"/>
</dbReference>
<comment type="caution">
    <text evidence="2">The sequence shown here is derived from an EMBL/GenBank/DDBJ whole genome shotgun (WGS) entry which is preliminary data.</text>
</comment>
<dbReference type="SUPFAM" id="SSF109604">
    <property type="entry name" value="HD-domain/PDEase-like"/>
    <property type="match status" value="1"/>
</dbReference>
<dbReference type="InterPro" id="IPR021812">
    <property type="entry name" value="DUF3391"/>
</dbReference>
<feature type="domain" description="HD-GYP" evidence="1">
    <location>
        <begin position="128"/>
        <end position="324"/>
    </location>
</feature>
<dbReference type="PROSITE" id="PS51832">
    <property type="entry name" value="HD_GYP"/>
    <property type="match status" value="1"/>
</dbReference>
<reference evidence="3" key="1">
    <citation type="journal article" date="2019" name="Int. J. Syst. Evol. Microbiol.">
        <title>The Global Catalogue of Microorganisms (GCM) 10K type strain sequencing project: providing services to taxonomists for standard genome sequencing and annotation.</title>
        <authorList>
            <consortium name="The Broad Institute Genomics Platform"/>
            <consortium name="The Broad Institute Genome Sequencing Center for Infectious Disease"/>
            <person name="Wu L."/>
            <person name="Ma J."/>
        </authorList>
    </citation>
    <scope>NUCLEOTIDE SEQUENCE [LARGE SCALE GENOMIC DNA]</scope>
    <source>
        <strain evidence="3">CGMCC 1.10131</strain>
    </source>
</reference>
<dbReference type="SMART" id="SM00471">
    <property type="entry name" value="HDc"/>
    <property type="match status" value="1"/>
</dbReference>
<dbReference type="InterPro" id="IPR037522">
    <property type="entry name" value="HD_GYP_dom"/>
</dbReference>
<accession>A0ABQ1HXD4</accession>
<keyword evidence="3" id="KW-1185">Reference proteome</keyword>
<dbReference type="CDD" id="cd00077">
    <property type="entry name" value="HDc"/>
    <property type="match status" value="1"/>
</dbReference>
<dbReference type="PANTHER" id="PTHR43155:SF2">
    <property type="entry name" value="CYCLIC DI-GMP PHOSPHODIESTERASE PA4108"/>
    <property type="match status" value="1"/>
</dbReference>
<organism evidence="2 3">
    <name type="scientific">Agarivorans gilvus</name>
    <dbReference type="NCBI Taxonomy" id="680279"/>
    <lineage>
        <taxon>Bacteria</taxon>
        <taxon>Pseudomonadati</taxon>
        <taxon>Pseudomonadota</taxon>
        <taxon>Gammaproteobacteria</taxon>
        <taxon>Alteromonadales</taxon>
        <taxon>Alteromonadaceae</taxon>
        <taxon>Agarivorans</taxon>
    </lineage>
</organism>
<dbReference type="Pfam" id="PF13487">
    <property type="entry name" value="HD_5"/>
    <property type="match status" value="1"/>
</dbReference>
<proteinExistence type="predicted"/>
<evidence type="ECO:0000313" key="2">
    <source>
        <dbReference type="EMBL" id="GGA92334.1"/>
    </source>
</evidence>
<sequence>MQVGHYISLPLGWTAHPFMRNSFKIKNQEQITVLRSLGLEQIEIIPGKSSIAVTLQADEQLNQDQLADKPQADPKQLWLEELRKGQKRANKAYLQSADKFRGALAKFTSRPDEAYYSIFEQVNTTLQLLFKSSKAHSVYVSLEPCSDEDIFFHSVNVAVISVLVAKNLGFTEKECQLLCIAAMIHDIGELKVPHQIRRKLQEWTSAEQNFYQTHPKFSVDLIKKAGSFPEEILPMVLNHHERLDGSGYPRGVTAKEIDKPTQLLAIVDAFEHLCSPLANQKKLTPQEAFALLYKSAGTKYNKLYLEQLMNTLGIYPPGSLVSLDDGNFAMVMSSNPKQKLKPRVLLLEKGKSFGNANVLDLSKEPQKIVKSVKWDEVPAVLTKNYDAKLRCCYFFDPDQE</sequence>
<dbReference type="Proteomes" id="UP000651977">
    <property type="component" value="Unassembled WGS sequence"/>
</dbReference>
<dbReference type="EMBL" id="BMDY01000001">
    <property type="protein sequence ID" value="GGA92334.1"/>
    <property type="molecule type" value="Genomic_DNA"/>
</dbReference>
<gene>
    <name evidence="2" type="ORF">GCM10007414_01230</name>
</gene>
<name>A0ABQ1HXD4_9ALTE</name>
<dbReference type="InterPro" id="IPR003607">
    <property type="entry name" value="HD/PDEase_dom"/>
</dbReference>
<evidence type="ECO:0000313" key="3">
    <source>
        <dbReference type="Proteomes" id="UP000651977"/>
    </source>
</evidence>
<dbReference type="PANTHER" id="PTHR43155">
    <property type="entry name" value="CYCLIC DI-GMP PHOSPHODIESTERASE PA4108-RELATED"/>
    <property type="match status" value="1"/>
</dbReference>
<dbReference type="Pfam" id="PF11871">
    <property type="entry name" value="DUF3391"/>
    <property type="match status" value="1"/>
</dbReference>
<evidence type="ECO:0000259" key="1">
    <source>
        <dbReference type="PROSITE" id="PS51832"/>
    </source>
</evidence>
<protein>
    <submittedName>
        <fullName evidence="2">HD family phosphohydrolase</fullName>
    </submittedName>
</protein>